<dbReference type="RefSeq" id="WP_048310248.1">
    <property type="nucleotide sequence ID" value="NZ_CP119526.1"/>
</dbReference>
<protein>
    <recommendedName>
        <fullName evidence="4">DUF2254 domain-containing protein</fullName>
    </recommendedName>
</protein>
<dbReference type="EMBL" id="LELK01000001">
    <property type="protein sequence ID" value="KMM39078.1"/>
    <property type="molecule type" value="Genomic_DNA"/>
</dbReference>
<feature type="transmembrane region" description="Helical" evidence="1">
    <location>
        <begin position="73"/>
        <end position="100"/>
    </location>
</feature>
<keyword evidence="1" id="KW-0812">Transmembrane</keyword>
<proteinExistence type="predicted"/>
<accession>A0A0J6D1A6</accession>
<sequence>MLKKLLPWQLRKYFEMPRRIRKHELQSTLWYMPGLYIIGSFIFVAITLYLDTVFELSSYVPEMFHTSAQPTRLLISALIGGILTLSAFTLNSLLVVLTTFSGQFSPRMLMNFVADRTTQHFIGIFHFSFVYVLVVFLFITSEENEYFVAIPGMTVFLAFVTVITFIFFMNHATSWMQVHNITTHMKEQSISIVRKTLRNDLEQFRCEEPNDLMEEEQKTETLITARESGYLQLIDFKSMINEAKKDHVIIKLHNKVGDYVLKGNRYFSYWGPGAERVNPDKYTSFIEVGYKETEIQDIKMGMTKLSEIGVKSLGNNDPQTTITVIHQMADLLLEVERDITFTPYLADQNNQVRVIMDAEDFSYYLYRGFGYLRHYAGDNYPIITEIIIALSMVAQSISEERLDMVWDFAKNSTDHIPKQFIYELDRDYLLKKLYDLAVFTNHQQDYEPIKKRLLNIEKKHS</sequence>
<keyword evidence="1" id="KW-0472">Membrane</keyword>
<dbReference type="STRING" id="157733.AB986_07550"/>
<name>A0A0J6D1A6_9BACL</name>
<gene>
    <name evidence="2" type="ORF">AB986_07550</name>
</gene>
<reference evidence="2" key="1">
    <citation type="submission" date="2015-06" db="EMBL/GenBank/DDBJ databases">
        <authorList>
            <person name="Liu B."/>
            <person name="Wang J."/>
            <person name="Zhu Y."/>
            <person name="Liu G."/>
            <person name="Chen Q."/>
            <person name="Zheng C."/>
            <person name="Che J."/>
            <person name="Ge C."/>
            <person name="Shi H."/>
            <person name="Pan Z."/>
            <person name="Liu X."/>
        </authorList>
    </citation>
    <scope>NUCLEOTIDE SEQUENCE [LARGE SCALE GENOMIC DNA]</scope>
    <source>
        <strain evidence="2">DSM 16346</strain>
    </source>
</reference>
<comment type="caution">
    <text evidence="2">The sequence shown here is derived from an EMBL/GenBank/DDBJ whole genome shotgun (WGS) entry which is preliminary data.</text>
</comment>
<organism evidence="2 3">
    <name type="scientific">Guptibacillus hwajinpoensis</name>
    <dbReference type="NCBI Taxonomy" id="208199"/>
    <lineage>
        <taxon>Bacteria</taxon>
        <taxon>Bacillati</taxon>
        <taxon>Bacillota</taxon>
        <taxon>Bacilli</taxon>
        <taxon>Bacillales</taxon>
        <taxon>Guptibacillaceae</taxon>
        <taxon>Guptibacillus</taxon>
    </lineage>
</organism>
<keyword evidence="1" id="KW-1133">Transmembrane helix</keyword>
<dbReference type="Proteomes" id="UP000035996">
    <property type="component" value="Unassembled WGS sequence"/>
</dbReference>
<dbReference type="PATRIC" id="fig|157733.3.peg.3776"/>
<feature type="transmembrane region" description="Helical" evidence="1">
    <location>
        <begin position="28"/>
        <end position="50"/>
    </location>
</feature>
<dbReference type="OrthoDB" id="2955631at2"/>
<keyword evidence="3" id="KW-1185">Reference proteome</keyword>
<evidence type="ECO:0000256" key="1">
    <source>
        <dbReference type="SAM" id="Phobius"/>
    </source>
</evidence>
<feature type="transmembrane region" description="Helical" evidence="1">
    <location>
        <begin position="146"/>
        <end position="168"/>
    </location>
</feature>
<feature type="transmembrane region" description="Helical" evidence="1">
    <location>
        <begin position="121"/>
        <end position="140"/>
    </location>
</feature>
<dbReference type="AlphaFoldDB" id="A0A0J6D1A6"/>
<evidence type="ECO:0000313" key="3">
    <source>
        <dbReference type="Proteomes" id="UP000035996"/>
    </source>
</evidence>
<dbReference type="InterPro" id="IPR018723">
    <property type="entry name" value="DUF2254_membrane"/>
</dbReference>
<evidence type="ECO:0008006" key="4">
    <source>
        <dbReference type="Google" id="ProtNLM"/>
    </source>
</evidence>
<dbReference type="Pfam" id="PF10011">
    <property type="entry name" value="DUF2254"/>
    <property type="match status" value="1"/>
</dbReference>
<evidence type="ECO:0000313" key="2">
    <source>
        <dbReference type="EMBL" id="KMM39078.1"/>
    </source>
</evidence>